<dbReference type="EMBL" id="FNRY01000001">
    <property type="protein sequence ID" value="SEB63368.1"/>
    <property type="molecule type" value="Genomic_DNA"/>
</dbReference>
<accession>A0A1H4KZ34</accession>
<dbReference type="SUPFAM" id="SSF53067">
    <property type="entry name" value="Actin-like ATPase domain"/>
    <property type="match status" value="2"/>
</dbReference>
<dbReference type="Pfam" id="PF00370">
    <property type="entry name" value="FGGY_N"/>
    <property type="match status" value="1"/>
</dbReference>
<dbReference type="PIRSF" id="PIRSF000538">
    <property type="entry name" value="GlpK"/>
    <property type="match status" value="1"/>
</dbReference>
<dbReference type="GO" id="GO:0016301">
    <property type="term" value="F:kinase activity"/>
    <property type="evidence" value="ECO:0007669"/>
    <property type="project" value="UniProtKB-KW"/>
</dbReference>
<dbReference type="CDD" id="cd07802">
    <property type="entry name" value="ASKHA_NBD_FGGY_EcLyxK-like"/>
    <property type="match status" value="1"/>
</dbReference>
<dbReference type="PANTHER" id="PTHR43095:SF3">
    <property type="entry name" value="L-XYLULOSE_3-KETO-L-GULONATE KINASE"/>
    <property type="match status" value="1"/>
</dbReference>
<dbReference type="GO" id="GO:0005975">
    <property type="term" value="P:carbohydrate metabolic process"/>
    <property type="evidence" value="ECO:0007669"/>
    <property type="project" value="InterPro"/>
</dbReference>
<feature type="domain" description="Carbohydrate kinase FGGY C-terminal" evidence="5">
    <location>
        <begin position="262"/>
        <end position="446"/>
    </location>
</feature>
<evidence type="ECO:0000259" key="5">
    <source>
        <dbReference type="Pfam" id="PF02782"/>
    </source>
</evidence>
<evidence type="ECO:0000313" key="6">
    <source>
        <dbReference type="EMBL" id="SEB63368.1"/>
    </source>
</evidence>
<evidence type="ECO:0000313" key="7">
    <source>
        <dbReference type="Proteomes" id="UP000199183"/>
    </source>
</evidence>
<dbReference type="InterPro" id="IPR018484">
    <property type="entry name" value="FGGY_N"/>
</dbReference>
<dbReference type="Pfam" id="PF02782">
    <property type="entry name" value="FGGY_C"/>
    <property type="match status" value="1"/>
</dbReference>
<gene>
    <name evidence="6" type="ORF">SAMN04489806_1353</name>
</gene>
<name>A0A1H4KZ34_9MICO</name>
<dbReference type="STRING" id="640635.SAMN04489806_1353"/>
<organism evidence="6 7">
    <name type="scientific">Paramicrobacterium humi</name>
    <dbReference type="NCBI Taxonomy" id="640635"/>
    <lineage>
        <taxon>Bacteria</taxon>
        <taxon>Bacillati</taxon>
        <taxon>Actinomycetota</taxon>
        <taxon>Actinomycetes</taxon>
        <taxon>Micrococcales</taxon>
        <taxon>Microbacteriaceae</taxon>
        <taxon>Paramicrobacterium</taxon>
    </lineage>
</organism>
<dbReference type="InterPro" id="IPR043129">
    <property type="entry name" value="ATPase_NBD"/>
</dbReference>
<protein>
    <submittedName>
        <fullName evidence="6">L-xylulokinase</fullName>
    </submittedName>
</protein>
<dbReference type="AlphaFoldDB" id="A0A1H4KZ34"/>
<keyword evidence="2" id="KW-0808">Transferase</keyword>
<dbReference type="InterPro" id="IPR018485">
    <property type="entry name" value="FGGY_C"/>
</dbReference>
<keyword evidence="3 6" id="KW-0418">Kinase</keyword>
<dbReference type="RefSeq" id="WP_091181727.1">
    <property type="nucleotide sequence ID" value="NZ_FNRY01000001.1"/>
</dbReference>
<keyword evidence="7" id="KW-1185">Reference proteome</keyword>
<evidence type="ECO:0000259" key="4">
    <source>
        <dbReference type="Pfam" id="PF00370"/>
    </source>
</evidence>
<proteinExistence type="inferred from homology"/>
<dbReference type="InterPro" id="IPR050406">
    <property type="entry name" value="FGGY_Carb_Kinase"/>
</dbReference>
<feature type="domain" description="Carbohydrate kinase FGGY N-terminal" evidence="4">
    <location>
        <begin position="5"/>
        <end position="250"/>
    </location>
</feature>
<reference evidence="6 7" key="1">
    <citation type="submission" date="2016-10" db="EMBL/GenBank/DDBJ databases">
        <authorList>
            <person name="de Groot N.N."/>
        </authorList>
    </citation>
    <scope>NUCLEOTIDE SEQUENCE [LARGE SCALE GENOMIC DNA]</scope>
    <source>
        <strain evidence="6 7">DSM 21799</strain>
    </source>
</reference>
<dbReference type="InterPro" id="IPR000577">
    <property type="entry name" value="Carb_kinase_FGGY"/>
</dbReference>
<dbReference type="PANTHER" id="PTHR43095">
    <property type="entry name" value="SUGAR KINASE"/>
    <property type="match status" value="1"/>
</dbReference>
<evidence type="ECO:0000256" key="1">
    <source>
        <dbReference type="ARBA" id="ARBA00009156"/>
    </source>
</evidence>
<dbReference type="Gene3D" id="3.30.420.40">
    <property type="match status" value="2"/>
</dbReference>
<dbReference type="OrthoDB" id="9782710at2"/>
<evidence type="ECO:0000256" key="2">
    <source>
        <dbReference type="ARBA" id="ARBA00022679"/>
    </source>
</evidence>
<sequence>MKHCYIGVDVGLTAAKAGAFDADGNEIRTFSAANPRAAVDGERQEIDMLALWGVVAEVLTRLTAWLGENGWTPAALGATAAGNGLYLADENLQPVRPAIASNDSRAEHVVASLDTTVVAEIREITGSVPWAGQPSVLLRWLLDNEPESIAAARHVLSSKDWVRACLTGRAGADLSDASGCGLLSLADRDYEPRVFDMLGIPREHMRLLPPLAASDEVVGSVTAEAAAATGLPEGLPVVAGCMDCVASPLGAGAVDESDVTVIVGTWAINSVVVPAAETPPNVTLNALLPDPALMLAQEVAPTSAASIEWFSSLMSTLSVDGVTPPQLLNAAADVPAGADGLMFLPFLHGAPDHLGASGTFIGLKGSHGYREMARAVAEGITQYHRVQLEKVRVSGATVSSGPWTLAGGGAKNALWAQMFADIIGHPVRRQLGTELGARGVATLAAAGVGADTSGWRVDPNPELVVEPGPDRETYRVQAERFDRILDAMSAVWTEAKP</sequence>
<dbReference type="Proteomes" id="UP000199183">
    <property type="component" value="Unassembled WGS sequence"/>
</dbReference>
<comment type="similarity">
    <text evidence="1">Belongs to the FGGY kinase family.</text>
</comment>
<evidence type="ECO:0000256" key="3">
    <source>
        <dbReference type="ARBA" id="ARBA00022777"/>
    </source>
</evidence>